<feature type="region of interest" description="Disordered" evidence="7">
    <location>
        <begin position="28"/>
        <end position="105"/>
    </location>
</feature>
<dbReference type="CDD" id="cd10747">
    <property type="entry name" value="DnaJ_C"/>
    <property type="match status" value="1"/>
</dbReference>
<accession>A0A7H0LII8</accession>
<feature type="compositionally biased region" description="Basic and acidic residues" evidence="7">
    <location>
        <begin position="28"/>
        <end position="43"/>
    </location>
</feature>
<dbReference type="GO" id="GO:0042026">
    <property type="term" value="P:protein refolding"/>
    <property type="evidence" value="ECO:0007669"/>
    <property type="project" value="TreeGrafter"/>
</dbReference>
<sequence>MADPYATLGVPRTASEADIKKAYRKLAKELHPDRNKDNPKATERFSQATNAYDLLTDKDKRARFDRGEIDGDGNPASPFGFGNSGGGQGGFKPGPGGGADFGFGGDPSDVNDLFEGLFGQSSGRGGFASGFGGFGRNKPQPKGANIAYKLTVPFVDAATLAPQRIALADGKTIDLKLPAGVENGTQMRLAGKGQVGAGGAGDGIVTITVQSHRFFTRVGDDVRIDLPVSLSEAVLGASVRVPTVEGAVMLTVPPRLDLGQGLAPARARFPRQGRHARRSARHADGRSAGRRRRAGRVRPRLEGSRHREPPQRHGRLNAIVKDVSPESPEQRRQRHDGRRLKLSRHLAFVRPGSYAREVVKRVVIGVFNDGFVHAGNLAYLSLLTLFPFFIVAAAVARLFGRTDEGLHTVNAFLRTVPPSVANVLQTPIHDVLTARSGSLLWFGALVGLWTTASFTETIRDILRRAYGVQFVRPFWQYRLWSIGLILASLILTLIAFSFQVMLLAVEQFILRVLPFAADAASIVSLTRIAPAVALFIALYMLFYSLTPRKYRESKCPKWPGAAFTAGWWLLVTALLPPILGSLGSYDLTYGSLAGVMIALIFFFFVGLGLVVGAQLNAALAEGDDDGVEEDGQGDIQEATAA</sequence>
<evidence type="ECO:0000313" key="10">
    <source>
        <dbReference type="EMBL" id="QNQ09491.1"/>
    </source>
</evidence>
<comment type="subcellular location">
    <subcellularLocation>
        <location evidence="1">Cell membrane</location>
        <topology evidence="1">Multi-pass membrane protein</topology>
    </subcellularLocation>
</comment>
<dbReference type="PRINTS" id="PR00625">
    <property type="entry name" value="JDOMAIN"/>
</dbReference>
<proteinExistence type="predicted"/>
<dbReference type="Gene3D" id="2.60.260.20">
    <property type="entry name" value="Urease metallochaperone UreE, N-terminal domain"/>
    <property type="match status" value="2"/>
</dbReference>
<dbReference type="InterPro" id="IPR017039">
    <property type="entry name" value="Virul_fac_BrkB"/>
</dbReference>
<keyword evidence="3 8" id="KW-0812">Transmembrane</keyword>
<keyword evidence="6" id="KW-0143">Chaperone</keyword>
<dbReference type="PROSITE" id="PS50076">
    <property type="entry name" value="DNAJ_2"/>
    <property type="match status" value="1"/>
</dbReference>
<feature type="region of interest" description="Disordered" evidence="7">
    <location>
        <begin position="266"/>
        <end position="337"/>
    </location>
</feature>
<dbReference type="KEGG" id="spap:H3Z74_23110"/>
<evidence type="ECO:0000256" key="2">
    <source>
        <dbReference type="ARBA" id="ARBA00022475"/>
    </source>
</evidence>
<dbReference type="Proteomes" id="UP000516148">
    <property type="component" value="Chromosome"/>
</dbReference>
<feature type="transmembrane region" description="Helical" evidence="8">
    <location>
        <begin position="525"/>
        <end position="546"/>
    </location>
</feature>
<evidence type="ECO:0000259" key="9">
    <source>
        <dbReference type="PROSITE" id="PS50076"/>
    </source>
</evidence>
<dbReference type="Pfam" id="PF00226">
    <property type="entry name" value="DnaJ"/>
    <property type="match status" value="1"/>
</dbReference>
<dbReference type="InterPro" id="IPR036869">
    <property type="entry name" value="J_dom_sf"/>
</dbReference>
<feature type="domain" description="J" evidence="9">
    <location>
        <begin position="3"/>
        <end position="68"/>
    </location>
</feature>
<evidence type="ECO:0000256" key="7">
    <source>
        <dbReference type="SAM" id="MobiDB-lite"/>
    </source>
</evidence>
<evidence type="ECO:0000256" key="1">
    <source>
        <dbReference type="ARBA" id="ARBA00004651"/>
    </source>
</evidence>
<organism evidence="10 11">
    <name type="scientific">Sphingomonas alpina</name>
    <dbReference type="NCBI Taxonomy" id="653931"/>
    <lineage>
        <taxon>Bacteria</taxon>
        <taxon>Pseudomonadati</taxon>
        <taxon>Pseudomonadota</taxon>
        <taxon>Alphaproteobacteria</taxon>
        <taxon>Sphingomonadales</taxon>
        <taxon>Sphingomonadaceae</taxon>
        <taxon>Sphingomonas</taxon>
    </lineage>
</organism>
<keyword evidence="5 8" id="KW-0472">Membrane</keyword>
<dbReference type="GO" id="GO:0051082">
    <property type="term" value="F:unfolded protein binding"/>
    <property type="evidence" value="ECO:0007669"/>
    <property type="project" value="InterPro"/>
</dbReference>
<dbReference type="InterPro" id="IPR008971">
    <property type="entry name" value="HSP40/DnaJ_pept-bd"/>
</dbReference>
<keyword evidence="2" id="KW-1003">Cell membrane</keyword>
<dbReference type="Pfam" id="PF03631">
    <property type="entry name" value="Virul_fac_BrkB"/>
    <property type="match status" value="1"/>
</dbReference>
<keyword evidence="4 8" id="KW-1133">Transmembrane helix</keyword>
<dbReference type="SUPFAM" id="SSF49493">
    <property type="entry name" value="HSP40/DnaJ peptide-binding domain"/>
    <property type="match status" value="2"/>
</dbReference>
<feature type="transmembrane region" description="Helical" evidence="8">
    <location>
        <begin position="591"/>
        <end position="611"/>
    </location>
</feature>
<gene>
    <name evidence="10" type="ORF">H3Z74_23110</name>
</gene>
<evidence type="ECO:0000256" key="8">
    <source>
        <dbReference type="SAM" id="Phobius"/>
    </source>
</evidence>
<name>A0A7H0LII8_9SPHN</name>
<keyword evidence="11" id="KW-1185">Reference proteome</keyword>
<dbReference type="EMBL" id="CP061038">
    <property type="protein sequence ID" value="QNQ09491.1"/>
    <property type="molecule type" value="Genomic_DNA"/>
</dbReference>
<evidence type="ECO:0000256" key="5">
    <source>
        <dbReference type="ARBA" id="ARBA00023136"/>
    </source>
</evidence>
<feature type="compositionally biased region" description="Basic and acidic residues" evidence="7">
    <location>
        <begin position="299"/>
        <end position="311"/>
    </location>
</feature>
<feature type="compositionally biased region" description="Basic residues" evidence="7">
    <location>
        <begin position="268"/>
        <end position="280"/>
    </location>
</feature>
<reference evidence="10 11" key="1">
    <citation type="submission" date="2020-09" db="EMBL/GenBank/DDBJ databases">
        <title>Sphingomonas sp., a new species isolated from pork steak.</title>
        <authorList>
            <person name="Heidler von Heilborn D."/>
        </authorList>
    </citation>
    <scope>NUCLEOTIDE SEQUENCE [LARGE SCALE GENOMIC DNA]</scope>
    <source>
        <strain evidence="11">S8-3T</strain>
    </source>
</reference>
<dbReference type="NCBIfam" id="TIGR00765">
    <property type="entry name" value="yihY_not_rbn"/>
    <property type="match status" value="1"/>
</dbReference>
<dbReference type="CDD" id="cd06257">
    <property type="entry name" value="DnaJ"/>
    <property type="match status" value="1"/>
</dbReference>
<dbReference type="GO" id="GO:0005886">
    <property type="term" value="C:plasma membrane"/>
    <property type="evidence" value="ECO:0007669"/>
    <property type="project" value="UniProtKB-SubCell"/>
</dbReference>
<evidence type="ECO:0000256" key="3">
    <source>
        <dbReference type="ARBA" id="ARBA00022692"/>
    </source>
</evidence>
<dbReference type="InterPro" id="IPR001623">
    <property type="entry name" value="DnaJ_domain"/>
</dbReference>
<feature type="compositionally biased region" description="Basic residues" evidence="7">
    <location>
        <begin position="288"/>
        <end position="298"/>
    </location>
</feature>
<dbReference type="InterPro" id="IPR002939">
    <property type="entry name" value="DnaJ_C"/>
</dbReference>
<feature type="compositionally biased region" description="Basic and acidic residues" evidence="7">
    <location>
        <begin position="55"/>
        <end position="69"/>
    </location>
</feature>
<evidence type="ECO:0000313" key="11">
    <source>
        <dbReference type="Proteomes" id="UP000516148"/>
    </source>
</evidence>
<dbReference type="AlphaFoldDB" id="A0A7H0LII8"/>
<dbReference type="PANTHER" id="PTHR43096">
    <property type="entry name" value="DNAJ HOMOLOG 1, MITOCHONDRIAL-RELATED"/>
    <property type="match status" value="1"/>
</dbReference>
<protein>
    <submittedName>
        <fullName evidence="10">YihY family inner membrane protein</fullName>
    </submittedName>
</protein>
<dbReference type="PROSITE" id="PS00636">
    <property type="entry name" value="DNAJ_1"/>
    <property type="match status" value="1"/>
</dbReference>
<dbReference type="GO" id="GO:0005737">
    <property type="term" value="C:cytoplasm"/>
    <property type="evidence" value="ECO:0007669"/>
    <property type="project" value="TreeGrafter"/>
</dbReference>
<feature type="transmembrane region" description="Helical" evidence="8">
    <location>
        <begin position="558"/>
        <end position="579"/>
    </location>
</feature>
<evidence type="ECO:0000256" key="4">
    <source>
        <dbReference type="ARBA" id="ARBA00022989"/>
    </source>
</evidence>
<feature type="transmembrane region" description="Helical" evidence="8">
    <location>
        <begin position="479"/>
        <end position="505"/>
    </location>
</feature>
<feature type="transmembrane region" description="Helical" evidence="8">
    <location>
        <begin position="377"/>
        <end position="399"/>
    </location>
</feature>
<dbReference type="SUPFAM" id="SSF46565">
    <property type="entry name" value="Chaperone J-domain"/>
    <property type="match status" value="1"/>
</dbReference>
<dbReference type="PANTHER" id="PTHR43096:SF52">
    <property type="entry name" value="DNAJ HOMOLOG 1, MITOCHONDRIAL-RELATED"/>
    <property type="match status" value="1"/>
</dbReference>
<dbReference type="SMART" id="SM00271">
    <property type="entry name" value="DnaJ"/>
    <property type="match status" value="1"/>
</dbReference>
<evidence type="ECO:0000256" key="6">
    <source>
        <dbReference type="ARBA" id="ARBA00023186"/>
    </source>
</evidence>
<dbReference type="InterPro" id="IPR018253">
    <property type="entry name" value="DnaJ_domain_CS"/>
</dbReference>
<feature type="compositionally biased region" description="Gly residues" evidence="7">
    <location>
        <begin position="82"/>
        <end position="105"/>
    </location>
</feature>
<dbReference type="Gene3D" id="1.10.287.110">
    <property type="entry name" value="DnaJ domain"/>
    <property type="match status" value="1"/>
</dbReference>
<dbReference type="Pfam" id="PF01556">
    <property type="entry name" value="DnaJ_C"/>
    <property type="match status" value="1"/>
</dbReference>